<gene>
    <name evidence="1" type="ORF">JOB18_033037</name>
</gene>
<evidence type="ECO:0000313" key="2">
    <source>
        <dbReference type="Proteomes" id="UP000693946"/>
    </source>
</evidence>
<keyword evidence="2" id="KW-1185">Reference proteome</keyword>
<sequence>MAEVANDRHDDIEVRARRRALKSEYYRHGDIGSVPVTILKSVSMTKVEGDIEVTVRRHDDIEVTVPRRHIEVTVILKSVQDDDIEVRYPRHAHIELKSEYDVHDDIEVRVRRMTILKCTTSYCVSTTILKSDDDICSEYDVMTILKSQYDSQYDDHDDIEVRGTKSEYHRHDDIEVTVMTILKSQYDMTILKSQYAMRRP</sequence>
<reference evidence="1 2" key="1">
    <citation type="journal article" date="2021" name="Sci. Rep.">
        <title>Chromosome anchoring in Senegalese sole (Solea senegalensis) reveals sex-associated markers and genome rearrangements in flatfish.</title>
        <authorList>
            <person name="Guerrero-Cozar I."/>
            <person name="Gomez-Garrido J."/>
            <person name="Berbel C."/>
            <person name="Martinez-Blanch J.F."/>
            <person name="Alioto T."/>
            <person name="Claros M.G."/>
            <person name="Gagnaire P.A."/>
            <person name="Manchado M."/>
        </authorList>
    </citation>
    <scope>NUCLEOTIDE SEQUENCE [LARGE SCALE GENOMIC DNA]</scope>
    <source>
        <strain evidence="1">Sse05_10M</strain>
    </source>
</reference>
<dbReference type="AlphaFoldDB" id="A0AAV6PJ82"/>
<evidence type="ECO:0008006" key="3">
    <source>
        <dbReference type="Google" id="ProtNLM"/>
    </source>
</evidence>
<name>A0AAV6PJ82_SOLSE</name>
<dbReference type="Proteomes" id="UP000693946">
    <property type="component" value="Unassembled WGS sequence"/>
</dbReference>
<organism evidence="1 2">
    <name type="scientific">Solea senegalensis</name>
    <name type="common">Senegalese sole</name>
    <dbReference type="NCBI Taxonomy" id="28829"/>
    <lineage>
        <taxon>Eukaryota</taxon>
        <taxon>Metazoa</taxon>
        <taxon>Chordata</taxon>
        <taxon>Craniata</taxon>
        <taxon>Vertebrata</taxon>
        <taxon>Euteleostomi</taxon>
        <taxon>Actinopterygii</taxon>
        <taxon>Neopterygii</taxon>
        <taxon>Teleostei</taxon>
        <taxon>Neoteleostei</taxon>
        <taxon>Acanthomorphata</taxon>
        <taxon>Carangaria</taxon>
        <taxon>Pleuronectiformes</taxon>
        <taxon>Pleuronectoidei</taxon>
        <taxon>Soleidae</taxon>
        <taxon>Solea</taxon>
    </lineage>
</organism>
<protein>
    <recommendedName>
        <fullName evidence="3">SipL SPOCS domain-containing protein</fullName>
    </recommendedName>
</protein>
<comment type="caution">
    <text evidence="1">The sequence shown here is derived from an EMBL/GenBank/DDBJ whole genome shotgun (WGS) entry which is preliminary data.</text>
</comment>
<evidence type="ECO:0000313" key="1">
    <source>
        <dbReference type="EMBL" id="KAG7463114.1"/>
    </source>
</evidence>
<proteinExistence type="predicted"/>
<accession>A0AAV6PJ82</accession>
<dbReference type="EMBL" id="JAGKHQ010000952">
    <property type="protein sequence ID" value="KAG7463114.1"/>
    <property type="molecule type" value="Genomic_DNA"/>
</dbReference>